<evidence type="ECO:0000256" key="1">
    <source>
        <dbReference type="ARBA" id="ARBA00022630"/>
    </source>
</evidence>
<dbReference type="AlphaFoldDB" id="A0A9P6VQW1"/>
<feature type="domain" description="FAD-binding" evidence="5">
    <location>
        <begin position="6"/>
        <end position="71"/>
    </location>
</feature>
<dbReference type="OrthoDB" id="655030at2759"/>
<sequence length="434" mass="47787">MPVFRIAIIGAGPAGCTLGRLLYLSDINFVIFERESSRDVRSQGGTLDLRPNKGLAAIKAAQLEDEFLQYARYDGEALAITDKNLKSYISLSGKTSDKSGGRPEIDRRRLRSILLDSLPDGAVQWGCYLKSIGEDLVLHFEGGRTESGFDLIVGADGAWSKTRRLLTGQTPIYSGICGTELYISDIATRYTDLYNLVNKGSIFSYSDGHSVSVQQTGDGSMRVADWGVRDQQWVKDNHIEVLGALGVKKMLATEYKSWDPQLQKLFSVADDDSIVTRSLFMIPKGSRWVNKPGVTLIGDAAHVMVPFAGEGANMAMADAMELAQCIAACEGKEALIMNMIRFEEDMAQRAYPSQEWSEQNMEDMFFTVGAPRTVIERYVVRALLHTMGPAKAAVASVFVSGVGEGILKVELCEREEANKRALPLWACCKHHDAF</sequence>
<dbReference type="GO" id="GO:0004497">
    <property type="term" value="F:monooxygenase activity"/>
    <property type="evidence" value="ECO:0007669"/>
    <property type="project" value="UniProtKB-KW"/>
</dbReference>
<keyword evidence="1" id="KW-0285">Flavoprotein</keyword>
<comment type="caution">
    <text evidence="6">The sequence shown here is derived from an EMBL/GenBank/DDBJ whole genome shotgun (WGS) entry which is preliminary data.</text>
</comment>
<dbReference type="SUPFAM" id="SSF51905">
    <property type="entry name" value="FAD/NAD(P)-binding domain"/>
    <property type="match status" value="1"/>
</dbReference>
<dbReference type="InterPro" id="IPR036188">
    <property type="entry name" value="FAD/NAD-bd_sf"/>
</dbReference>
<accession>A0A9P6VQW1</accession>
<keyword evidence="4 6" id="KW-0503">Monooxygenase</keyword>
<feature type="domain" description="FAD-binding" evidence="5">
    <location>
        <begin position="293"/>
        <end position="331"/>
    </location>
</feature>
<evidence type="ECO:0000313" key="7">
    <source>
        <dbReference type="Proteomes" id="UP000785200"/>
    </source>
</evidence>
<dbReference type="GO" id="GO:0071949">
    <property type="term" value="F:FAD binding"/>
    <property type="evidence" value="ECO:0007669"/>
    <property type="project" value="InterPro"/>
</dbReference>
<keyword evidence="2" id="KW-0274">FAD</keyword>
<dbReference type="EMBL" id="VNKQ01000002">
    <property type="protein sequence ID" value="KAG0652535.1"/>
    <property type="molecule type" value="Genomic_DNA"/>
</dbReference>
<organism evidence="6 7">
    <name type="scientific">Hyphodiscus hymeniophilus</name>
    <dbReference type="NCBI Taxonomy" id="353542"/>
    <lineage>
        <taxon>Eukaryota</taxon>
        <taxon>Fungi</taxon>
        <taxon>Dikarya</taxon>
        <taxon>Ascomycota</taxon>
        <taxon>Pezizomycotina</taxon>
        <taxon>Leotiomycetes</taxon>
        <taxon>Helotiales</taxon>
        <taxon>Hyphodiscaceae</taxon>
        <taxon>Hyphodiscus</taxon>
    </lineage>
</organism>
<dbReference type="InterPro" id="IPR002938">
    <property type="entry name" value="FAD-bd"/>
</dbReference>
<dbReference type="Gene3D" id="3.50.50.60">
    <property type="entry name" value="FAD/NAD(P)-binding domain"/>
    <property type="match status" value="1"/>
</dbReference>
<reference evidence="6" key="1">
    <citation type="submission" date="2019-07" db="EMBL/GenBank/DDBJ databases">
        <title>Hyphodiscus hymeniophilus genome sequencing and assembly.</title>
        <authorList>
            <person name="Kramer G."/>
            <person name="Nodwell J."/>
        </authorList>
    </citation>
    <scope>NUCLEOTIDE SEQUENCE</scope>
    <source>
        <strain evidence="6">ATCC 34498</strain>
    </source>
</reference>
<dbReference type="PRINTS" id="PR00420">
    <property type="entry name" value="RNGMNOXGNASE"/>
</dbReference>
<gene>
    <name evidence="6" type="ORF">D0Z07_0612</name>
</gene>
<dbReference type="Proteomes" id="UP000785200">
    <property type="component" value="Unassembled WGS sequence"/>
</dbReference>
<proteinExistence type="predicted"/>
<protein>
    <submittedName>
        <fullName evidence="6">Monooxygenase asqM</fullName>
    </submittedName>
</protein>
<dbReference type="PANTHER" id="PTHR46972:SF1">
    <property type="entry name" value="FAD DEPENDENT OXIDOREDUCTASE DOMAIN-CONTAINING PROTEIN"/>
    <property type="match status" value="1"/>
</dbReference>
<evidence type="ECO:0000256" key="3">
    <source>
        <dbReference type="ARBA" id="ARBA00023002"/>
    </source>
</evidence>
<keyword evidence="3" id="KW-0560">Oxidoreductase</keyword>
<evidence type="ECO:0000256" key="4">
    <source>
        <dbReference type="ARBA" id="ARBA00023033"/>
    </source>
</evidence>
<evidence type="ECO:0000256" key="2">
    <source>
        <dbReference type="ARBA" id="ARBA00022827"/>
    </source>
</evidence>
<name>A0A9P6VQW1_9HELO</name>
<evidence type="ECO:0000313" key="6">
    <source>
        <dbReference type="EMBL" id="KAG0652535.1"/>
    </source>
</evidence>
<keyword evidence="7" id="KW-1185">Reference proteome</keyword>
<dbReference type="Pfam" id="PF01494">
    <property type="entry name" value="FAD_binding_3"/>
    <property type="match status" value="2"/>
</dbReference>
<evidence type="ECO:0000259" key="5">
    <source>
        <dbReference type="Pfam" id="PF01494"/>
    </source>
</evidence>
<dbReference type="PANTHER" id="PTHR46972">
    <property type="entry name" value="MONOOXYGENASE ASQM-RELATED"/>
    <property type="match status" value="1"/>
</dbReference>